<dbReference type="EMBL" id="JAUTXU010000213">
    <property type="protein sequence ID" value="KAK3698231.1"/>
    <property type="molecule type" value="Genomic_DNA"/>
</dbReference>
<protein>
    <submittedName>
        <fullName evidence="1">Uncharacterized protein</fullName>
    </submittedName>
</protein>
<proteinExistence type="predicted"/>
<dbReference type="Proteomes" id="UP001281147">
    <property type="component" value="Unassembled WGS sequence"/>
</dbReference>
<keyword evidence="2" id="KW-1185">Reference proteome</keyword>
<organism evidence="1 2">
    <name type="scientific">Vermiconidia calcicola</name>
    <dbReference type="NCBI Taxonomy" id="1690605"/>
    <lineage>
        <taxon>Eukaryota</taxon>
        <taxon>Fungi</taxon>
        <taxon>Dikarya</taxon>
        <taxon>Ascomycota</taxon>
        <taxon>Pezizomycotina</taxon>
        <taxon>Dothideomycetes</taxon>
        <taxon>Dothideomycetidae</taxon>
        <taxon>Mycosphaerellales</taxon>
        <taxon>Extremaceae</taxon>
        <taxon>Vermiconidia</taxon>
    </lineage>
</organism>
<reference evidence="1" key="1">
    <citation type="submission" date="2023-07" db="EMBL/GenBank/DDBJ databases">
        <title>Black Yeasts Isolated from many extreme environments.</title>
        <authorList>
            <person name="Coleine C."/>
            <person name="Stajich J.E."/>
            <person name="Selbmann L."/>
        </authorList>
    </citation>
    <scope>NUCLEOTIDE SEQUENCE</scope>
    <source>
        <strain evidence="1">CCFEE 5714</strain>
    </source>
</reference>
<name>A0ACC3MMB9_9PEZI</name>
<evidence type="ECO:0000313" key="1">
    <source>
        <dbReference type="EMBL" id="KAK3698231.1"/>
    </source>
</evidence>
<evidence type="ECO:0000313" key="2">
    <source>
        <dbReference type="Proteomes" id="UP001281147"/>
    </source>
</evidence>
<sequence>MTDMVLLKPMIISPPGPHCPSEESSRTAGVRESLEKYNRWLAITPRSVKQVRATAMELQQSVHDFNTFVAEMMMQVDRIMLDLEDKTEAFIELIQQSDEWQTDGDLSDLSLKRVPDKAMRLIKEIELFPNMASEVFHLYILANIHVQTRFTRRYSDVTMLVNPEQIDEKIASVVRGSRRKTSGGISNPCTLYHFAEARRQIWSSLFWPYDACSSPHNQVDYDPFTGLILHCDRGRQLQLTEELQKWAYGEIRSGIMITLSARLPRELCLLVFEHAMAAEELPLNSRVWDEEILGGMTVRGPLKEPYQCPNCQTH</sequence>
<gene>
    <name evidence="1" type="ORF">LTR37_017056</name>
</gene>
<accession>A0ACC3MMB9</accession>
<comment type="caution">
    <text evidence="1">The sequence shown here is derived from an EMBL/GenBank/DDBJ whole genome shotgun (WGS) entry which is preliminary data.</text>
</comment>